<accession>A0ACC3BKT4</accession>
<protein>
    <submittedName>
        <fullName evidence="1">Uncharacterized protein</fullName>
    </submittedName>
</protein>
<reference evidence="1" key="1">
    <citation type="submission" date="2019-11" db="EMBL/GenBank/DDBJ databases">
        <title>Nori genome reveals adaptations in red seaweeds to the harsh intertidal environment.</title>
        <authorList>
            <person name="Wang D."/>
            <person name="Mao Y."/>
        </authorList>
    </citation>
    <scope>NUCLEOTIDE SEQUENCE</scope>
    <source>
        <tissue evidence="1">Gametophyte</tissue>
    </source>
</reference>
<sequence length="732" mass="72044">MAKVTASPAGAKPPGKPPRPPPPPVQQLITADGAFVSGFTLPPLVEVSPRGTPYGIVAVIGCQSGGKSTLLNALFGTAFPVLDAAAHGRRRTTVGVWGAVVPPPLPSPPSVGGDGGVRGRRAAAAAAAKETHRPLLVLDIEGTDSRERGEGAVAFESRAALLALALGDTVVLNMWAHDVGRHAAANYELLGLVFAHAAALRAAGCVFGGGRRARLLVVVRDADEPGAALPAVTRVLLGDMRAIWARLRRGGVTATPPAAGGGGGAGASPAERTPVAGADEPLESLVQVEFAALPHLRYDSAGFSAAAAVLARRFTLASPTRGGRLGGRLGGQAASAAAVGTDGAAGGPTGGVVGGPLVALDAEAPSSLVPLPALPALARSLWAAIVDHTAGVGGSGADADAGRVSGGGGGGGGVGGVSLDLPTHAGLAASYTASTAAAAAIASAAAATDALRDATEAAWQSPSPDFGARSAAIAADALASYDAAAAPVRGVPAVGGVAGGAYWSRRAAVAAVVAAGLEPVRAAHLWGCREAALGGFEDEFRPMLGGTRGFARRARAAAARAVGVYRAAVAAAAAPPLLAAAETEGRAKGGGGEPPPPPPPPPPLPSSTAEGGEVPTTGAELVAVGATAAADGATGDATPPSDTADDYSVDAFARSLDDAIAERQRQGEWALPAGTEGGVNYGAGPAGPPWWKGLLIRAAILGFNYWQATAGGRAAGRAVREEEEENPHVPLF</sequence>
<organism evidence="1 2">
    <name type="scientific">Pyropia yezoensis</name>
    <name type="common">Susabi-nori</name>
    <name type="synonym">Porphyra yezoensis</name>
    <dbReference type="NCBI Taxonomy" id="2788"/>
    <lineage>
        <taxon>Eukaryota</taxon>
        <taxon>Rhodophyta</taxon>
        <taxon>Bangiophyceae</taxon>
        <taxon>Bangiales</taxon>
        <taxon>Bangiaceae</taxon>
        <taxon>Pyropia</taxon>
    </lineage>
</organism>
<gene>
    <name evidence="1" type="ORF">I4F81_000715</name>
</gene>
<comment type="caution">
    <text evidence="1">The sequence shown here is derived from an EMBL/GenBank/DDBJ whole genome shotgun (WGS) entry which is preliminary data.</text>
</comment>
<evidence type="ECO:0000313" key="2">
    <source>
        <dbReference type="Proteomes" id="UP000798662"/>
    </source>
</evidence>
<evidence type="ECO:0000313" key="1">
    <source>
        <dbReference type="EMBL" id="KAK1858102.1"/>
    </source>
</evidence>
<dbReference type="EMBL" id="CM020618">
    <property type="protein sequence ID" value="KAK1858102.1"/>
    <property type="molecule type" value="Genomic_DNA"/>
</dbReference>
<name>A0ACC3BKT4_PYRYE</name>
<keyword evidence="2" id="KW-1185">Reference proteome</keyword>
<dbReference type="Proteomes" id="UP000798662">
    <property type="component" value="Chromosome 1"/>
</dbReference>
<proteinExistence type="predicted"/>